<dbReference type="Gene3D" id="3.40.630.30">
    <property type="match status" value="1"/>
</dbReference>
<dbReference type="PANTHER" id="PTHR43233:SF1">
    <property type="entry name" value="FAMILY N-ACETYLTRANSFERASE, PUTATIVE (AFU_ORTHOLOGUE AFUA_6G03350)-RELATED"/>
    <property type="match status" value="1"/>
</dbReference>
<dbReference type="InterPro" id="IPR000182">
    <property type="entry name" value="GNAT_dom"/>
</dbReference>
<reference evidence="3" key="1">
    <citation type="submission" date="2021-03" db="EMBL/GenBank/DDBJ databases">
        <title>Assistant Professor.</title>
        <authorList>
            <person name="Huq M.A."/>
        </authorList>
    </citation>
    <scope>NUCLEOTIDE SEQUENCE [LARGE SCALE GENOMIC DNA]</scope>
    <source>
        <strain evidence="3">MAH-28</strain>
    </source>
</reference>
<protein>
    <submittedName>
        <fullName evidence="2">GNAT family N-acetyltransferase</fullName>
    </submittedName>
</protein>
<dbReference type="InterPro" id="IPR053144">
    <property type="entry name" value="Acetyltransferase_Butenolide"/>
</dbReference>
<sequence>MQRPVEARKDGFLISTDKSLLQIDVIHSYLSGESYWAEHIPRDLVEKSVENSLCFGIYEENGQQVGFARVITDFATFAYLADVFVLQNRRGLGLSKWMMEVILSHPGLQQIRRMMLMTLDAQGLYSQFGFTVWEYPERCMSRRIGKTYAGINEAHS</sequence>
<dbReference type="PROSITE" id="PS51186">
    <property type="entry name" value="GNAT"/>
    <property type="match status" value="1"/>
</dbReference>
<gene>
    <name evidence="2" type="ORF">J7I43_23855</name>
</gene>
<evidence type="ECO:0000313" key="3">
    <source>
        <dbReference type="Proteomes" id="UP000679126"/>
    </source>
</evidence>
<evidence type="ECO:0000259" key="1">
    <source>
        <dbReference type="PROSITE" id="PS51186"/>
    </source>
</evidence>
<dbReference type="Pfam" id="PF13508">
    <property type="entry name" value="Acetyltransf_7"/>
    <property type="match status" value="1"/>
</dbReference>
<dbReference type="CDD" id="cd04301">
    <property type="entry name" value="NAT_SF"/>
    <property type="match status" value="1"/>
</dbReference>
<keyword evidence="3" id="KW-1185">Reference proteome</keyword>
<organism evidence="2 3">
    <name type="scientific">Chitinophaga chungangae</name>
    <dbReference type="NCBI Taxonomy" id="2821488"/>
    <lineage>
        <taxon>Bacteria</taxon>
        <taxon>Pseudomonadati</taxon>
        <taxon>Bacteroidota</taxon>
        <taxon>Chitinophagia</taxon>
        <taxon>Chitinophagales</taxon>
        <taxon>Chitinophagaceae</taxon>
        <taxon>Chitinophaga</taxon>
    </lineage>
</organism>
<comment type="caution">
    <text evidence="2">The sequence shown here is derived from an EMBL/GenBank/DDBJ whole genome shotgun (WGS) entry which is preliminary data.</text>
</comment>
<feature type="domain" description="N-acetyltransferase" evidence="1">
    <location>
        <begin position="10"/>
        <end position="145"/>
    </location>
</feature>
<name>A0ABS3YKR9_9BACT</name>
<proteinExistence type="predicted"/>
<dbReference type="EMBL" id="JAGHKP010000005">
    <property type="protein sequence ID" value="MBO9155283.1"/>
    <property type="molecule type" value="Genomic_DNA"/>
</dbReference>
<dbReference type="RefSeq" id="WP_209148511.1">
    <property type="nucleotide sequence ID" value="NZ_JAGHKP010000005.1"/>
</dbReference>
<dbReference type="InterPro" id="IPR016181">
    <property type="entry name" value="Acyl_CoA_acyltransferase"/>
</dbReference>
<dbReference type="SUPFAM" id="SSF55729">
    <property type="entry name" value="Acyl-CoA N-acyltransferases (Nat)"/>
    <property type="match status" value="1"/>
</dbReference>
<dbReference type="PANTHER" id="PTHR43233">
    <property type="entry name" value="FAMILY N-ACETYLTRANSFERASE, PUTATIVE (AFU_ORTHOLOGUE AFUA_6G03350)-RELATED"/>
    <property type="match status" value="1"/>
</dbReference>
<evidence type="ECO:0000313" key="2">
    <source>
        <dbReference type="EMBL" id="MBO9155283.1"/>
    </source>
</evidence>
<dbReference type="Proteomes" id="UP000679126">
    <property type="component" value="Unassembled WGS sequence"/>
</dbReference>
<accession>A0ABS3YKR9</accession>